<dbReference type="InterPro" id="IPR000825">
    <property type="entry name" value="SUF_FeS_clus_asmbl_SufBD_core"/>
</dbReference>
<evidence type="ECO:0000313" key="4">
    <source>
        <dbReference type="EMBL" id="KKK66666.1"/>
    </source>
</evidence>
<evidence type="ECO:0000259" key="3">
    <source>
        <dbReference type="Pfam" id="PF01458"/>
    </source>
</evidence>
<dbReference type="GO" id="GO:0016226">
    <property type="term" value="P:iron-sulfur cluster assembly"/>
    <property type="evidence" value="ECO:0007669"/>
    <property type="project" value="InterPro"/>
</dbReference>
<dbReference type="PANTHER" id="PTHR30508">
    <property type="entry name" value="FES CLUSTER ASSEMBLY PROTEIN SUF"/>
    <property type="match status" value="1"/>
</dbReference>
<reference evidence="4" key="1">
    <citation type="journal article" date="2015" name="Nature">
        <title>Complex archaea that bridge the gap between prokaryotes and eukaryotes.</title>
        <authorList>
            <person name="Spang A."/>
            <person name="Saw J.H."/>
            <person name="Jorgensen S.L."/>
            <person name="Zaremba-Niedzwiedzka K."/>
            <person name="Martijn J."/>
            <person name="Lind A.E."/>
            <person name="van Eijk R."/>
            <person name="Schleper C."/>
            <person name="Guy L."/>
            <person name="Ettema T.J."/>
        </authorList>
    </citation>
    <scope>NUCLEOTIDE SEQUENCE</scope>
</reference>
<sequence length="180" mass="19971">QVETGSSITWKYPSCILRGDNSIGEFYSVAISNNYQQADTGSKMIHLGKNTSSTIISKGISLGHGKNTYRGLVKILPNADDSRNFTQCDSLLIGGNSEANTIRHIIQVVLIAKIAFTELPIWIIVIFGLVVVGCYWCLGKFWDLNKGYDCELEWSNSRNPTLQIIKSNVNTKPTLTKRKA</sequence>
<dbReference type="PANTHER" id="PTHR30508:SF1">
    <property type="entry name" value="UPF0051 PROTEIN ABCI8, CHLOROPLASTIC-RELATED"/>
    <property type="match status" value="1"/>
</dbReference>
<feature type="transmembrane region" description="Helical" evidence="2">
    <location>
        <begin position="119"/>
        <end position="138"/>
    </location>
</feature>
<gene>
    <name evidence="4" type="ORF">LCGC14_2961810</name>
</gene>
<keyword evidence="2" id="KW-0472">Membrane</keyword>
<dbReference type="EMBL" id="LAZR01059973">
    <property type="protein sequence ID" value="KKK66666.1"/>
    <property type="molecule type" value="Genomic_DNA"/>
</dbReference>
<comment type="similarity">
    <text evidence="1">Belongs to the iron-sulfur cluster assembly SufBD family.</text>
</comment>
<protein>
    <recommendedName>
        <fullName evidence="3">SUF system FeS cluster assembly SufBD core domain-containing protein</fullName>
    </recommendedName>
</protein>
<dbReference type="AlphaFoldDB" id="A0A0F9A3B0"/>
<evidence type="ECO:0000256" key="1">
    <source>
        <dbReference type="ARBA" id="ARBA00043967"/>
    </source>
</evidence>
<evidence type="ECO:0000256" key="2">
    <source>
        <dbReference type="SAM" id="Phobius"/>
    </source>
</evidence>
<accession>A0A0F9A3B0</accession>
<organism evidence="4">
    <name type="scientific">marine sediment metagenome</name>
    <dbReference type="NCBI Taxonomy" id="412755"/>
    <lineage>
        <taxon>unclassified sequences</taxon>
        <taxon>metagenomes</taxon>
        <taxon>ecological metagenomes</taxon>
    </lineage>
</organism>
<proteinExistence type="inferred from homology"/>
<keyword evidence="2" id="KW-0812">Transmembrane</keyword>
<dbReference type="Pfam" id="PF01458">
    <property type="entry name" value="SUFBD_core"/>
    <property type="match status" value="1"/>
</dbReference>
<feature type="non-terminal residue" evidence="4">
    <location>
        <position position="1"/>
    </location>
</feature>
<dbReference type="SUPFAM" id="SSF101960">
    <property type="entry name" value="Stabilizer of iron transporter SufD"/>
    <property type="match status" value="1"/>
</dbReference>
<keyword evidence="2" id="KW-1133">Transmembrane helix</keyword>
<dbReference type="InterPro" id="IPR037284">
    <property type="entry name" value="SUF_FeS_clus_asmbl_SufBD_sf"/>
</dbReference>
<comment type="caution">
    <text evidence="4">The sequence shown here is derived from an EMBL/GenBank/DDBJ whole genome shotgun (WGS) entry which is preliminary data.</text>
</comment>
<feature type="domain" description="SUF system FeS cluster assembly SufBD core" evidence="3">
    <location>
        <begin position="1"/>
        <end position="102"/>
    </location>
</feature>
<name>A0A0F9A3B0_9ZZZZ</name>
<dbReference type="InterPro" id="IPR055346">
    <property type="entry name" value="Fe-S_cluster_assembly_SufBD"/>
</dbReference>